<evidence type="ECO:0000256" key="4">
    <source>
        <dbReference type="ARBA" id="ARBA00022547"/>
    </source>
</evidence>
<feature type="transmembrane region" description="Helical" evidence="13">
    <location>
        <begin position="6"/>
        <end position="28"/>
    </location>
</feature>
<evidence type="ECO:0000256" key="15">
    <source>
        <dbReference type="SAM" id="Coils"/>
    </source>
</evidence>
<organism evidence="16 17">
    <name type="scientific">Pullulanibacillus camelliae</name>
    <dbReference type="NCBI Taxonomy" id="1707096"/>
    <lineage>
        <taxon>Bacteria</taxon>
        <taxon>Bacillati</taxon>
        <taxon>Bacillota</taxon>
        <taxon>Bacilli</taxon>
        <taxon>Bacillales</taxon>
        <taxon>Sporolactobacillaceae</taxon>
        <taxon>Pullulanibacillus</taxon>
    </lineage>
</organism>
<dbReference type="GO" id="GO:0046961">
    <property type="term" value="F:proton-transporting ATPase activity, rotational mechanism"/>
    <property type="evidence" value="ECO:0007669"/>
    <property type="project" value="TreeGrafter"/>
</dbReference>
<gene>
    <name evidence="13" type="primary">atpF</name>
    <name evidence="16" type="ORF">GCM10011391_03740</name>
</gene>
<name>A0A8J2YA50_9BACL</name>
<evidence type="ECO:0000256" key="3">
    <source>
        <dbReference type="ARBA" id="ARBA00022475"/>
    </source>
</evidence>
<comment type="subunit">
    <text evidence="13">F-type ATPases have 2 components, F(1) - the catalytic core - and F(0) - the membrane proton channel. F(1) has five subunits: alpha(3), beta(3), gamma(1), delta(1), epsilon(1). F(0) has three main subunits: a(1), b(2) and c(10-14). The alpha and beta chains form an alternating ring which encloses part of the gamma chain. F(1) is attached to F(0) by a central stalk formed by the gamma and epsilon chains, while a peripheral stalk is formed by the delta and b chains.</text>
</comment>
<dbReference type="InterPro" id="IPR050059">
    <property type="entry name" value="ATP_synthase_B_chain"/>
</dbReference>
<sequence length="162" mass="18598">MLEFHIGDIIFQIVVVLILMLIVSRFAVKPVVGMMRDRQERIDAQIKAAEDSQKEAEAILAKQQEELKKVREQAQQMMETERKRAESEGQTILNQAKARADRIVEEAKEEINNEKEKAVASLRDEVAQLSMLLASKVLEREVSEEDHKQEIDAFVKQIGDRL</sequence>
<dbReference type="EMBL" id="BMIR01000001">
    <property type="protein sequence ID" value="GGE28437.1"/>
    <property type="molecule type" value="Genomic_DNA"/>
</dbReference>
<keyword evidence="6 13" id="KW-0375">Hydrogen ion transport</keyword>
<dbReference type="GO" id="GO:0045259">
    <property type="term" value="C:proton-transporting ATP synthase complex"/>
    <property type="evidence" value="ECO:0007669"/>
    <property type="project" value="UniProtKB-KW"/>
</dbReference>
<evidence type="ECO:0000256" key="8">
    <source>
        <dbReference type="ARBA" id="ARBA00023065"/>
    </source>
</evidence>
<reference evidence="16" key="2">
    <citation type="submission" date="2020-09" db="EMBL/GenBank/DDBJ databases">
        <authorList>
            <person name="Sun Q."/>
            <person name="Zhou Y."/>
        </authorList>
    </citation>
    <scope>NUCLEOTIDE SEQUENCE</scope>
    <source>
        <strain evidence="16">CGMCC 1.15371</strain>
    </source>
</reference>
<keyword evidence="4 13" id="KW-0138">CF(0)</keyword>
<dbReference type="Pfam" id="PF00430">
    <property type="entry name" value="ATP-synt_B"/>
    <property type="match status" value="1"/>
</dbReference>
<evidence type="ECO:0000313" key="16">
    <source>
        <dbReference type="EMBL" id="GGE28437.1"/>
    </source>
</evidence>
<comment type="caution">
    <text evidence="16">The sequence shown here is derived from an EMBL/GenBank/DDBJ whole genome shotgun (WGS) entry which is preliminary data.</text>
</comment>
<comment type="similarity">
    <text evidence="1 13 14">Belongs to the ATPase B chain family.</text>
</comment>
<proteinExistence type="inferred from homology"/>
<dbReference type="AlphaFoldDB" id="A0A8J2YA50"/>
<dbReference type="Proteomes" id="UP000628775">
    <property type="component" value="Unassembled WGS sequence"/>
</dbReference>
<dbReference type="GO" id="GO:0012505">
    <property type="term" value="C:endomembrane system"/>
    <property type="evidence" value="ECO:0007669"/>
    <property type="project" value="UniProtKB-SubCell"/>
</dbReference>
<dbReference type="HAMAP" id="MF_01398">
    <property type="entry name" value="ATP_synth_b_bprime"/>
    <property type="match status" value="1"/>
</dbReference>
<dbReference type="InterPro" id="IPR002146">
    <property type="entry name" value="ATP_synth_b/b'su_bac/chlpt"/>
</dbReference>
<dbReference type="NCBIfam" id="TIGR01144">
    <property type="entry name" value="ATP_synt_b"/>
    <property type="match status" value="1"/>
</dbReference>
<keyword evidence="2 13" id="KW-0813">Transport</keyword>
<dbReference type="CDD" id="cd06503">
    <property type="entry name" value="ATP-synt_Fo_b"/>
    <property type="match status" value="1"/>
</dbReference>
<dbReference type="PANTHER" id="PTHR33445">
    <property type="entry name" value="ATP SYNTHASE SUBUNIT B', CHLOROPLASTIC"/>
    <property type="match status" value="1"/>
</dbReference>
<dbReference type="RefSeq" id="WP_188688263.1">
    <property type="nucleotide sequence ID" value="NZ_BMIR01000001.1"/>
</dbReference>
<evidence type="ECO:0000256" key="14">
    <source>
        <dbReference type="RuleBase" id="RU003848"/>
    </source>
</evidence>
<comment type="subcellular location">
    <subcellularLocation>
        <location evidence="13">Cell membrane</location>
        <topology evidence="13">Single-pass membrane protein</topology>
    </subcellularLocation>
    <subcellularLocation>
        <location evidence="12">Endomembrane system</location>
        <topology evidence="12">Single-pass membrane protein</topology>
    </subcellularLocation>
</comment>
<reference evidence="16" key="1">
    <citation type="journal article" date="2014" name="Int. J. Syst. Evol. Microbiol.">
        <title>Complete genome sequence of Corynebacterium casei LMG S-19264T (=DSM 44701T), isolated from a smear-ripened cheese.</title>
        <authorList>
            <consortium name="US DOE Joint Genome Institute (JGI-PGF)"/>
            <person name="Walter F."/>
            <person name="Albersmeier A."/>
            <person name="Kalinowski J."/>
            <person name="Ruckert C."/>
        </authorList>
    </citation>
    <scope>NUCLEOTIDE SEQUENCE</scope>
    <source>
        <strain evidence="16">CGMCC 1.15371</strain>
    </source>
</reference>
<evidence type="ECO:0000256" key="6">
    <source>
        <dbReference type="ARBA" id="ARBA00022781"/>
    </source>
</evidence>
<keyword evidence="3 13" id="KW-1003">Cell membrane</keyword>
<comment type="function">
    <text evidence="11 13">F(1)F(0) ATP synthase produces ATP from ADP in the presence of a proton or sodium gradient. F-type ATPases consist of two structural domains, F(1) containing the extramembraneous catalytic core and F(0) containing the membrane proton channel, linked together by a central stalk and a peripheral stalk. During catalysis, ATP synthesis in the catalytic domain of F(1) is coupled via a rotary mechanism of the central stalk subunits to proton translocation.</text>
</comment>
<dbReference type="PANTHER" id="PTHR33445:SF1">
    <property type="entry name" value="ATP SYNTHASE SUBUNIT B"/>
    <property type="match status" value="1"/>
</dbReference>
<evidence type="ECO:0000256" key="11">
    <source>
        <dbReference type="ARBA" id="ARBA00025198"/>
    </source>
</evidence>
<keyword evidence="17" id="KW-1185">Reference proteome</keyword>
<dbReference type="GO" id="GO:0046933">
    <property type="term" value="F:proton-transporting ATP synthase activity, rotational mechanism"/>
    <property type="evidence" value="ECO:0007669"/>
    <property type="project" value="UniProtKB-UniRule"/>
</dbReference>
<evidence type="ECO:0000256" key="5">
    <source>
        <dbReference type="ARBA" id="ARBA00022692"/>
    </source>
</evidence>
<evidence type="ECO:0000256" key="2">
    <source>
        <dbReference type="ARBA" id="ARBA00022448"/>
    </source>
</evidence>
<keyword evidence="7 13" id="KW-1133">Transmembrane helix</keyword>
<evidence type="ECO:0000256" key="13">
    <source>
        <dbReference type="HAMAP-Rule" id="MF_01398"/>
    </source>
</evidence>
<evidence type="ECO:0000256" key="9">
    <source>
        <dbReference type="ARBA" id="ARBA00023136"/>
    </source>
</evidence>
<keyword evidence="8 13" id="KW-0406">Ion transport</keyword>
<dbReference type="GO" id="GO:0005886">
    <property type="term" value="C:plasma membrane"/>
    <property type="evidence" value="ECO:0007669"/>
    <property type="project" value="UniProtKB-SubCell"/>
</dbReference>
<feature type="coiled-coil region" evidence="15">
    <location>
        <begin position="46"/>
        <end position="132"/>
    </location>
</feature>
<evidence type="ECO:0000256" key="12">
    <source>
        <dbReference type="ARBA" id="ARBA00037847"/>
    </source>
</evidence>
<evidence type="ECO:0000256" key="7">
    <source>
        <dbReference type="ARBA" id="ARBA00022989"/>
    </source>
</evidence>
<keyword evidence="15" id="KW-0175">Coiled coil</keyword>
<accession>A0A8J2YA50</accession>
<comment type="function">
    <text evidence="13">Component of the F(0) channel, it forms part of the peripheral stalk, linking F(1) to F(0).</text>
</comment>
<evidence type="ECO:0000256" key="10">
    <source>
        <dbReference type="ARBA" id="ARBA00023310"/>
    </source>
</evidence>
<evidence type="ECO:0000313" key="17">
    <source>
        <dbReference type="Proteomes" id="UP000628775"/>
    </source>
</evidence>
<keyword evidence="10 13" id="KW-0066">ATP synthesis</keyword>
<keyword evidence="5 13" id="KW-0812">Transmembrane</keyword>
<dbReference type="InterPro" id="IPR005864">
    <property type="entry name" value="ATP_synth_F0_bsu_bac"/>
</dbReference>
<evidence type="ECO:0000256" key="1">
    <source>
        <dbReference type="ARBA" id="ARBA00005513"/>
    </source>
</evidence>
<keyword evidence="9 13" id="KW-0472">Membrane</keyword>
<protein>
    <recommendedName>
        <fullName evidence="13">ATP synthase subunit b</fullName>
    </recommendedName>
    <alternativeName>
        <fullName evidence="13">ATP synthase F(0) sector subunit b</fullName>
    </alternativeName>
    <alternativeName>
        <fullName evidence="13">ATPase subunit I</fullName>
    </alternativeName>
    <alternativeName>
        <fullName evidence="13">F-type ATPase subunit b</fullName>
        <shortName evidence="13">F-ATPase subunit b</shortName>
    </alternativeName>
</protein>